<proteinExistence type="predicted"/>
<feature type="compositionally biased region" description="Polar residues" evidence="1">
    <location>
        <begin position="21"/>
        <end position="37"/>
    </location>
</feature>
<feature type="region of interest" description="Disordered" evidence="1">
    <location>
        <begin position="21"/>
        <end position="50"/>
    </location>
</feature>
<dbReference type="AlphaFoldDB" id="A0A0A9AMQ5"/>
<sequence length="50" mass="5300">MEEENLVVEAIPSGYLKTMYSTSSMQPPSAKSGSSQRLTVSSLLSTMTSG</sequence>
<feature type="compositionally biased region" description="Low complexity" evidence="1">
    <location>
        <begin position="38"/>
        <end position="50"/>
    </location>
</feature>
<reference evidence="2" key="2">
    <citation type="journal article" date="2015" name="Data Brief">
        <title>Shoot transcriptome of the giant reed, Arundo donax.</title>
        <authorList>
            <person name="Barrero R.A."/>
            <person name="Guerrero F.D."/>
            <person name="Moolhuijzen P."/>
            <person name="Goolsby J.A."/>
            <person name="Tidwell J."/>
            <person name="Bellgard S.E."/>
            <person name="Bellgard M.I."/>
        </authorList>
    </citation>
    <scope>NUCLEOTIDE SEQUENCE</scope>
    <source>
        <tissue evidence="2">Shoot tissue taken approximately 20 cm above the soil surface</tissue>
    </source>
</reference>
<name>A0A0A9AMQ5_ARUDO</name>
<evidence type="ECO:0000256" key="1">
    <source>
        <dbReference type="SAM" id="MobiDB-lite"/>
    </source>
</evidence>
<organism evidence="2">
    <name type="scientific">Arundo donax</name>
    <name type="common">Giant reed</name>
    <name type="synonym">Donax arundinaceus</name>
    <dbReference type="NCBI Taxonomy" id="35708"/>
    <lineage>
        <taxon>Eukaryota</taxon>
        <taxon>Viridiplantae</taxon>
        <taxon>Streptophyta</taxon>
        <taxon>Embryophyta</taxon>
        <taxon>Tracheophyta</taxon>
        <taxon>Spermatophyta</taxon>
        <taxon>Magnoliopsida</taxon>
        <taxon>Liliopsida</taxon>
        <taxon>Poales</taxon>
        <taxon>Poaceae</taxon>
        <taxon>PACMAD clade</taxon>
        <taxon>Arundinoideae</taxon>
        <taxon>Arundineae</taxon>
        <taxon>Arundo</taxon>
    </lineage>
</organism>
<reference evidence="2" key="1">
    <citation type="submission" date="2014-09" db="EMBL/GenBank/DDBJ databases">
        <authorList>
            <person name="Magalhaes I.L.F."/>
            <person name="Oliveira U."/>
            <person name="Santos F.R."/>
            <person name="Vidigal T.H.D.A."/>
            <person name="Brescovit A.D."/>
            <person name="Santos A.J."/>
        </authorList>
    </citation>
    <scope>NUCLEOTIDE SEQUENCE</scope>
    <source>
        <tissue evidence="2">Shoot tissue taken approximately 20 cm above the soil surface</tissue>
    </source>
</reference>
<evidence type="ECO:0000313" key="2">
    <source>
        <dbReference type="EMBL" id="JAD52436.1"/>
    </source>
</evidence>
<dbReference type="EMBL" id="GBRH01245459">
    <property type="protein sequence ID" value="JAD52436.1"/>
    <property type="molecule type" value="Transcribed_RNA"/>
</dbReference>
<accession>A0A0A9AMQ5</accession>
<protein>
    <submittedName>
        <fullName evidence="2">Uncharacterized protein</fullName>
    </submittedName>
</protein>